<dbReference type="InterPro" id="IPR013320">
    <property type="entry name" value="ConA-like_dom_sf"/>
</dbReference>
<sequence length="1001" mass="104777">MPVPTFTAIEFDKDDNPYDDGTGYIEKWQQLSANFTTLATYVAEVEFSVEQTSQNIMDLTATNLELASTFAASAAAKAQEAAQIVSNDAIAAIEAQFNYASVQKAIYVSNIGSWRTRGRGLSWYDPTKPSVLVGQNTPAKGQYSTVAAAVSAGGLVGEYFYNIATKFWEKITATGTPASTRIYAAGQVDFPAEVVIAAIGTGAGQRLLIHDATVAGSPLWGEFDTPSSINNNWGDTFITGGGAYPINSIAMHGSTLMFSKLRAAGPNDSVATGAFFLDFANGTATALNATAKWKWASPLVFGNQASSYKTISTTEVLPSSNVNALATCIADDAPIDPVSGEPIGYVAGASGSGAFVIKPDGTILSGGLVNNFTFVGFLENRLYGFRFVSNRTLYDFGPVDELVGGFNGTGYSIVTTPGFSANDDTMRVFTTGDELAITYSTGIDLLRPNPNEPTKSLIQKIGSNFNTGPYIDGAGTAAVMCDTTTGAIADTELAANPDFSTDTASNWLSVGNAQNIAVTGGELVWERIAGATAGCVIRSNTGGPFTGLTVGKTYKLSANYRQPLGIARVGYVAVVSTSVVGMGESATQTLSVTDQLFEVSFIALTTTVYIYFYANSTEAGDSFASSSVSLKEVTADRSGNSNNFAVVGSLARTAINSLPGAIAAYSGFSATNYLSSSNAALNVSGVAFTWPVVFKVAAGSDTALIGAGDFNVSQEERYLYVASSGVISFYTGASSAVTSAGSYADDKWHFAVLIHTATGSVSLMVDGQVVGTGSYTPAAFAESAIKVGVRINNTLPCAGSIAAFTPQTGTAWSEDQAKHWCRTMKAMIDNGNATQPAAAVAADFITRSGQTLSATSSTVYRSTNTARISSQASTVGTIATVGVGERGEIVVGGSTGLKVSVPARNLREGELRRTVKRFSIQYTGDATGERNQFPDPANPAEMAAARGATPIAVYDEREFLHLGASKDWVLKYDGFGYWTEIAVDPADGNTVEVVFETEGWE</sequence>
<organism evidence="1">
    <name type="scientific">marine sediment metagenome</name>
    <dbReference type="NCBI Taxonomy" id="412755"/>
    <lineage>
        <taxon>unclassified sequences</taxon>
        <taxon>metagenomes</taxon>
        <taxon>ecological metagenomes</taxon>
    </lineage>
</organism>
<dbReference type="EMBL" id="LAZR01000014">
    <property type="protein sequence ID" value="KKO06808.1"/>
    <property type="molecule type" value="Genomic_DNA"/>
</dbReference>
<dbReference type="AlphaFoldDB" id="A0A0F9W3M7"/>
<name>A0A0F9W3M7_9ZZZZ</name>
<gene>
    <name evidence="1" type="ORF">LCGC14_0059920</name>
</gene>
<proteinExistence type="predicted"/>
<comment type="caution">
    <text evidence="1">The sequence shown here is derived from an EMBL/GenBank/DDBJ whole genome shotgun (WGS) entry which is preliminary data.</text>
</comment>
<evidence type="ECO:0000313" key="1">
    <source>
        <dbReference type="EMBL" id="KKO06808.1"/>
    </source>
</evidence>
<accession>A0A0F9W3M7</accession>
<dbReference type="SUPFAM" id="SSF49899">
    <property type="entry name" value="Concanavalin A-like lectins/glucanases"/>
    <property type="match status" value="1"/>
</dbReference>
<dbReference type="Gene3D" id="2.60.120.200">
    <property type="match status" value="1"/>
</dbReference>
<protein>
    <submittedName>
        <fullName evidence="1">Uncharacterized protein</fullName>
    </submittedName>
</protein>
<reference evidence="1" key="1">
    <citation type="journal article" date="2015" name="Nature">
        <title>Complex archaea that bridge the gap between prokaryotes and eukaryotes.</title>
        <authorList>
            <person name="Spang A."/>
            <person name="Saw J.H."/>
            <person name="Jorgensen S.L."/>
            <person name="Zaremba-Niedzwiedzka K."/>
            <person name="Martijn J."/>
            <person name="Lind A.E."/>
            <person name="van Eijk R."/>
            <person name="Schleper C."/>
            <person name="Guy L."/>
            <person name="Ettema T.J."/>
        </authorList>
    </citation>
    <scope>NUCLEOTIDE SEQUENCE</scope>
</reference>